<keyword evidence="2" id="KW-0378">Hydrolase</keyword>
<comment type="pathway">
    <text evidence="2">Glycan biosynthesis; trehalose biosynthesis.</text>
</comment>
<dbReference type="AlphaFoldDB" id="A0A7S2MWR0"/>
<dbReference type="Gene3D" id="3.40.50.1000">
    <property type="entry name" value="HAD superfamily/HAD-like"/>
    <property type="match status" value="1"/>
</dbReference>
<comment type="similarity">
    <text evidence="1">In the N-terminal section; belongs to the glycosyltransferase 20 family.</text>
</comment>
<dbReference type="GO" id="GO:0004805">
    <property type="term" value="F:trehalose-phosphatase activity"/>
    <property type="evidence" value="ECO:0007669"/>
    <property type="project" value="UniProtKB-EC"/>
</dbReference>
<dbReference type="EC" id="3.1.3.12" evidence="2"/>
<dbReference type="NCBIfam" id="TIGR00685">
    <property type="entry name" value="T6PP"/>
    <property type="match status" value="1"/>
</dbReference>
<comment type="similarity">
    <text evidence="2">Belongs to the trehalose phosphatase family.</text>
</comment>
<name>A0A7S2MWR0_9STRA</name>
<dbReference type="PANTHER" id="PTHR10788:SF109">
    <property type="entry name" value="CBM20 DOMAIN-CONTAINING PROTEIN"/>
    <property type="match status" value="1"/>
</dbReference>
<dbReference type="PANTHER" id="PTHR10788">
    <property type="entry name" value="TREHALOSE-6-PHOSPHATE SYNTHASE"/>
    <property type="match status" value="1"/>
</dbReference>
<evidence type="ECO:0000256" key="2">
    <source>
        <dbReference type="RuleBase" id="RU361117"/>
    </source>
</evidence>
<dbReference type="InterPro" id="IPR036412">
    <property type="entry name" value="HAD-like_sf"/>
</dbReference>
<dbReference type="GO" id="GO:0005829">
    <property type="term" value="C:cytosol"/>
    <property type="evidence" value="ECO:0007669"/>
    <property type="project" value="TreeGrafter"/>
</dbReference>
<gene>
    <name evidence="3" type="ORF">HTAM1171_LOCUS9106</name>
</gene>
<dbReference type="InterPro" id="IPR023214">
    <property type="entry name" value="HAD_sf"/>
</dbReference>
<protein>
    <recommendedName>
        <fullName evidence="2">Trehalose 6-phosphate phosphatase</fullName>
        <ecNumber evidence="2">3.1.3.12</ecNumber>
    </recommendedName>
</protein>
<dbReference type="SUPFAM" id="SSF56784">
    <property type="entry name" value="HAD-like"/>
    <property type="match status" value="1"/>
</dbReference>
<dbReference type="Pfam" id="PF02358">
    <property type="entry name" value="Trehalose_PPase"/>
    <property type="match status" value="1"/>
</dbReference>
<dbReference type="GO" id="GO:0005992">
    <property type="term" value="P:trehalose biosynthetic process"/>
    <property type="evidence" value="ECO:0007669"/>
    <property type="project" value="UniProtKB-UniPathway"/>
</dbReference>
<reference evidence="3" key="1">
    <citation type="submission" date="2021-01" db="EMBL/GenBank/DDBJ databases">
        <authorList>
            <person name="Corre E."/>
            <person name="Pelletier E."/>
            <person name="Niang G."/>
            <person name="Scheremetjew M."/>
            <person name="Finn R."/>
            <person name="Kale V."/>
            <person name="Holt S."/>
            <person name="Cochrane G."/>
            <person name="Meng A."/>
            <person name="Brown T."/>
            <person name="Cohen L."/>
        </authorList>
    </citation>
    <scope>NUCLEOTIDE SEQUENCE</scope>
    <source>
        <strain evidence="3">CCMP826</strain>
    </source>
</reference>
<sequence length="287" mass="31258">MVYVVSGDAQENVESAIGHIPGLGLAASNGVCFSPPTKDSQMKREWHAFDLGVDWDEVKKVVLPVMSKYTARTNGSFIKLTHSSIGWSYYSCDPEWGALQASHLVLELEKDLRAFDVRFVTLKGVIELVPRRLNKGLIVKKVLRDVAARNGGGRSGVDFILCMGDDISDEKMFTSVFSFIAEMEEDSKNVIPSPPVLGDDAHVISTLGYLAHDGDAHMEEATPTTQKEEDASTFAFTVAVGKKASHASQYVNDATDVANLLVSMSNVDMSNDDMCWNNQGTGAEVFA</sequence>
<comment type="function">
    <text evidence="2">Removes the phosphate from trehalose 6-phosphate to produce free trehalose.</text>
</comment>
<dbReference type="InterPro" id="IPR003337">
    <property type="entry name" value="Trehalose_PPase"/>
</dbReference>
<organism evidence="3">
    <name type="scientific">Helicotheca tamesis</name>
    <dbReference type="NCBI Taxonomy" id="374047"/>
    <lineage>
        <taxon>Eukaryota</taxon>
        <taxon>Sar</taxon>
        <taxon>Stramenopiles</taxon>
        <taxon>Ochrophyta</taxon>
        <taxon>Bacillariophyta</taxon>
        <taxon>Mediophyceae</taxon>
        <taxon>Lithodesmiophycidae</taxon>
        <taxon>Lithodesmiales</taxon>
        <taxon>Lithodesmiaceae</taxon>
        <taxon>Helicotheca</taxon>
    </lineage>
</organism>
<evidence type="ECO:0000313" key="3">
    <source>
        <dbReference type="EMBL" id="CAD9506796.1"/>
    </source>
</evidence>
<accession>A0A7S2MWR0</accession>
<comment type="catalytic activity">
    <reaction evidence="2">
        <text>alpha,alpha-trehalose 6-phosphate + H2O = alpha,alpha-trehalose + phosphate</text>
        <dbReference type="Rhea" id="RHEA:23420"/>
        <dbReference type="ChEBI" id="CHEBI:15377"/>
        <dbReference type="ChEBI" id="CHEBI:16551"/>
        <dbReference type="ChEBI" id="CHEBI:43474"/>
        <dbReference type="ChEBI" id="CHEBI:58429"/>
        <dbReference type="EC" id="3.1.3.12"/>
    </reaction>
</comment>
<dbReference type="InterPro" id="IPR001830">
    <property type="entry name" value="Glyco_trans_20"/>
</dbReference>
<evidence type="ECO:0000256" key="1">
    <source>
        <dbReference type="ARBA" id="ARBA00005409"/>
    </source>
</evidence>
<proteinExistence type="inferred from homology"/>
<comment type="cofactor">
    <cofactor evidence="2">
        <name>a divalent metal cation</name>
        <dbReference type="ChEBI" id="CHEBI:60240"/>
    </cofactor>
</comment>
<dbReference type="EMBL" id="HBGV01014791">
    <property type="protein sequence ID" value="CAD9506796.1"/>
    <property type="molecule type" value="Transcribed_RNA"/>
</dbReference>
<dbReference type="UniPathway" id="UPA00299"/>